<dbReference type="PANTHER" id="PTHR16943:SF8">
    <property type="entry name" value="2-METHYLCITRATE DEHYDRATASE"/>
    <property type="match status" value="1"/>
</dbReference>
<sequence length="441" mass="46412">MSFIGRLCDMIGTQPALSAEERGAVVMSFEDTVAVMYAGWSASSAVAARRIFADGGARLLDGSYVQSPEHAALVHGIAGHALDYDDVQLTSVTHPSIVLVAALMAMCDARPNLAPRMIDAYAVGLGANIALGEVLGFEHYDRGWHATSTIGPLSAAAALAYLLELEGPAVRSALALAAAQAGGFQRNFGTEAKHVQAGQAAAAGLRSVLMAEAGIAGCPDIFGERGFFDLYGGASVAADPDKVEIAPNALSVSRKLFPCCYLTHRMIGAALAARRTLGAEMPEKARIVLRVPYGGMRPLHVTDPQNGAEAKFCATYCTAVALAQGTVGLQDFEDSAVFRPDIRNLMARIEVIEDALEGDMPVGVDHGTVRLQISAGGQTLAEAEAVFYPGAPQAPATPEAFDAKVSDCLSIWHQQTGQRLTLADFRRHLHEKICADAAHCP</sequence>
<evidence type="ECO:0000259" key="2">
    <source>
        <dbReference type="Pfam" id="PF03972"/>
    </source>
</evidence>
<dbReference type="EMBL" id="CP049813">
    <property type="protein sequence ID" value="QIK42213.1"/>
    <property type="molecule type" value="Genomic_DNA"/>
</dbReference>
<dbReference type="SUPFAM" id="SSF103378">
    <property type="entry name" value="2-methylcitrate dehydratase PrpD"/>
    <property type="match status" value="1"/>
</dbReference>
<gene>
    <name evidence="4" type="ORF">G8E03_15275</name>
</gene>
<dbReference type="InterPro" id="IPR042183">
    <property type="entry name" value="MmgE/PrpD_sf_1"/>
</dbReference>
<keyword evidence="4" id="KW-0614">Plasmid</keyword>
<name>A0A6G7VQ55_9RHOB</name>
<dbReference type="KEGG" id="mon:G8E03_15275"/>
<evidence type="ECO:0000313" key="4">
    <source>
        <dbReference type="EMBL" id="QIK42213.1"/>
    </source>
</evidence>
<protein>
    <submittedName>
        <fullName evidence="4">MmgE/PrpD family protein</fullName>
    </submittedName>
</protein>
<dbReference type="Proteomes" id="UP000500791">
    <property type="component" value="Plasmid unnamed2"/>
</dbReference>
<reference evidence="4 5" key="1">
    <citation type="submission" date="2020-03" db="EMBL/GenBank/DDBJ databases">
        <title>Complete genome sequence of Monaibacterium sp. ALG8 with diverse plasmids.</title>
        <authorList>
            <person name="Sun C."/>
        </authorList>
    </citation>
    <scope>NUCLEOTIDE SEQUENCE [LARGE SCALE GENOMIC DNA]</scope>
    <source>
        <strain evidence="4 5">ALG8</strain>
        <plasmid evidence="4 5">unnamed2</plasmid>
    </source>
</reference>
<dbReference type="InterPro" id="IPR036148">
    <property type="entry name" value="MmgE/PrpD_sf"/>
</dbReference>
<evidence type="ECO:0000259" key="3">
    <source>
        <dbReference type="Pfam" id="PF19305"/>
    </source>
</evidence>
<organism evidence="4 5">
    <name type="scientific">Pontivivens nitratireducens</name>
    <dbReference type="NCBI Taxonomy" id="2758038"/>
    <lineage>
        <taxon>Bacteria</taxon>
        <taxon>Pseudomonadati</taxon>
        <taxon>Pseudomonadota</taxon>
        <taxon>Alphaproteobacteria</taxon>
        <taxon>Rhodobacterales</taxon>
        <taxon>Paracoccaceae</taxon>
        <taxon>Pontivivens</taxon>
    </lineage>
</organism>
<dbReference type="InterPro" id="IPR005656">
    <property type="entry name" value="MmgE_PrpD"/>
</dbReference>
<dbReference type="Gene3D" id="1.10.4100.10">
    <property type="entry name" value="2-methylcitrate dehydratase PrpD"/>
    <property type="match status" value="1"/>
</dbReference>
<dbReference type="PANTHER" id="PTHR16943">
    <property type="entry name" value="2-METHYLCITRATE DEHYDRATASE-RELATED"/>
    <property type="match status" value="1"/>
</dbReference>
<dbReference type="InterPro" id="IPR042188">
    <property type="entry name" value="MmgE/PrpD_sf_2"/>
</dbReference>
<dbReference type="Pfam" id="PF03972">
    <property type="entry name" value="MmgE_PrpD_N"/>
    <property type="match status" value="1"/>
</dbReference>
<proteinExistence type="inferred from homology"/>
<dbReference type="AlphaFoldDB" id="A0A6G7VQ55"/>
<accession>A0A6G7VQ55</accession>
<dbReference type="Pfam" id="PF19305">
    <property type="entry name" value="MmgE_PrpD_C"/>
    <property type="match status" value="1"/>
</dbReference>
<dbReference type="Gene3D" id="3.30.1330.120">
    <property type="entry name" value="2-methylcitrate dehydratase PrpD"/>
    <property type="match status" value="1"/>
</dbReference>
<evidence type="ECO:0000313" key="5">
    <source>
        <dbReference type="Proteomes" id="UP000500791"/>
    </source>
</evidence>
<keyword evidence="5" id="KW-1185">Reference proteome</keyword>
<feature type="domain" description="MmgE/PrpD C-terminal" evidence="3">
    <location>
        <begin position="257"/>
        <end position="411"/>
    </location>
</feature>
<dbReference type="RefSeq" id="WP_166194542.1">
    <property type="nucleotide sequence ID" value="NZ_CP049813.1"/>
</dbReference>
<geneLocation type="plasmid" evidence="4 5">
    <name>unnamed2</name>
</geneLocation>
<feature type="domain" description="MmgE/PrpD N-terminal" evidence="2">
    <location>
        <begin position="22"/>
        <end position="233"/>
    </location>
</feature>
<evidence type="ECO:0000256" key="1">
    <source>
        <dbReference type="ARBA" id="ARBA00006174"/>
    </source>
</evidence>
<comment type="similarity">
    <text evidence="1">Belongs to the PrpD family.</text>
</comment>
<dbReference type="InterPro" id="IPR045337">
    <property type="entry name" value="MmgE_PrpD_C"/>
</dbReference>
<dbReference type="InterPro" id="IPR045336">
    <property type="entry name" value="MmgE_PrpD_N"/>
</dbReference>
<dbReference type="GO" id="GO:0016829">
    <property type="term" value="F:lyase activity"/>
    <property type="evidence" value="ECO:0007669"/>
    <property type="project" value="InterPro"/>
</dbReference>